<accession>A0ABR1PEI5</accession>
<dbReference type="Gene3D" id="1.20.1250.20">
    <property type="entry name" value="MFS general substrate transporter like domains"/>
    <property type="match status" value="1"/>
</dbReference>
<feature type="transmembrane region" description="Helical" evidence="7">
    <location>
        <begin position="109"/>
        <end position="127"/>
    </location>
</feature>
<feature type="transmembrane region" description="Helical" evidence="7">
    <location>
        <begin position="36"/>
        <end position="63"/>
    </location>
</feature>
<feature type="transmembrane region" description="Helical" evidence="7">
    <location>
        <begin position="139"/>
        <end position="157"/>
    </location>
</feature>
<evidence type="ECO:0000256" key="5">
    <source>
        <dbReference type="ARBA" id="ARBA00023136"/>
    </source>
</evidence>
<proteinExistence type="predicted"/>
<feature type="compositionally biased region" description="Basic and acidic residues" evidence="6">
    <location>
        <begin position="259"/>
        <end position="268"/>
    </location>
</feature>
<dbReference type="Proteomes" id="UP001430848">
    <property type="component" value="Unassembled WGS sequence"/>
</dbReference>
<keyword evidence="10" id="KW-1185">Reference proteome</keyword>
<feature type="transmembrane region" description="Helical" evidence="7">
    <location>
        <begin position="83"/>
        <end position="102"/>
    </location>
</feature>
<keyword evidence="5 7" id="KW-0472">Membrane</keyword>
<feature type="transmembrane region" description="Helical" evidence="7">
    <location>
        <begin position="350"/>
        <end position="371"/>
    </location>
</feature>
<evidence type="ECO:0000256" key="6">
    <source>
        <dbReference type="SAM" id="MobiDB-lite"/>
    </source>
</evidence>
<dbReference type="Pfam" id="PF07690">
    <property type="entry name" value="MFS_1"/>
    <property type="match status" value="1"/>
</dbReference>
<name>A0ABR1PEI5_DIAER</name>
<evidence type="ECO:0000259" key="8">
    <source>
        <dbReference type="PROSITE" id="PS50850"/>
    </source>
</evidence>
<protein>
    <recommendedName>
        <fullName evidence="8">Major facilitator superfamily (MFS) profile domain-containing protein</fullName>
    </recommendedName>
</protein>
<feature type="region of interest" description="Disordered" evidence="6">
    <location>
        <begin position="259"/>
        <end position="281"/>
    </location>
</feature>
<organism evidence="9 10">
    <name type="scientific">Diaporthe eres</name>
    <name type="common">Phomopsis oblonga</name>
    <dbReference type="NCBI Taxonomy" id="83184"/>
    <lineage>
        <taxon>Eukaryota</taxon>
        <taxon>Fungi</taxon>
        <taxon>Dikarya</taxon>
        <taxon>Ascomycota</taxon>
        <taxon>Pezizomycotina</taxon>
        <taxon>Sordariomycetes</taxon>
        <taxon>Sordariomycetidae</taxon>
        <taxon>Diaporthales</taxon>
        <taxon>Diaporthaceae</taxon>
        <taxon>Diaporthe</taxon>
        <taxon>Diaporthe eres species complex</taxon>
    </lineage>
</organism>
<dbReference type="SUPFAM" id="SSF103473">
    <property type="entry name" value="MFS general substrate transporter"/>
    <property type="match status" value="1"/>
</dbReference>
<dbReference type="PANTHER" id="PTHR23506:SF37">
    <property type="entry name" value="MAJOR FACILITATOR SUPERFAMILY (MFS) PROFILE DOMAIN-CONTAINING PROTEIN"/>
    <property type="match status" value="1"/>
</dbReference>
<keyword evidence="3 7" id="KW-0812">Transmembrane</keyword>
<dbReference type="InterPro" id="IPR036259">
    <property type="entry name" value="MFS_trans_sf"/>
</dbReference>
<evidence type="ECO:0000256" key="7">
    <source>
        <dbReference type="SAM" id="Phobius"/>
    </source>
</evidence>
<evidence type="ECO:0000256" key="4">
    <source>
        <dbReference type="ARBA" id="ARBA00022989"/>
    </source>
</evidence>
<dbReference type="PANTHER" id="PTHR23506">
    <property type="entry name" value="GH10249P"/>
    <property type="match status" value="1"/>
</dbReference>
<feature type="transmembrane region" description="Helical" evidence="7">
    <location>
        <begin position="189"/>
        <end position="208"/>
    </location>
</feature>
<feature type="transmembrane region" description="Helical" evidence="7">
    <location>
        <begin position="313"/>
        <end position="330"/>
    </location>
</feature>
<comment type="subcellular location">
    <subcellularLocation>
        <location evidence="1">Membrane</location>
        <topology evidence="1">Multi-pass membrane protein</topology>
    </subcellularLocation>
</comment>
<comment type="caution">
    <text evidence="9">The sequence shown here is derived from an EMBL/GenBank/DDBJ whole genome shotgun (WGS) entry which is preliminary data.</text>
</comment>
<feature type="transmembrane region" description="Helical" evidence="7">
    <location>
        <begin position="406"/>
        <end position="428"/>
    </location>
</feature>
<evidence type="ECO:0000256" key="2">
    <source>
        <dbReference type="ARBA" id="ARBA00022448"/>
    </source>
</evidence>
<feature type="transmembrane region" description="Helical" evidence="7">
    <location>
        <begin position="378"/>
        <end position="394"/>
    </location>
</feature>
<reference evidence="9 10" key="1">
    <citation type="submission" date="2024-02" db="EMBL/GenBank/DDBJ databases">
        <title>De novo assembly and annotation of 12 fungi associated with fruit tree decline syndrome in Ontario, Canada.</title>
        <authorList>
            <person name="Sulman M."/>
            <person name="Ellouze W."/>
            <person name="Ilyukhin E."/>
        </authorList>
    </citation>
    <scope>NUCLEOTIDE SEQUENCE [LARGE SCALE GENOMIC DNA]</scope>
    <source>
        <strain evidence="9 10">M169</strain>
    </source>
</reference>
<dbReference type="InterPro" id="IPR011701">
    <property type="entry name" value="MFS"/>
</dbReference>
<dbReference type="EMBL" id="JAKNSF020000015">
    <property type="protein sequence ID" value="KAK7734888.1"/>
    <property type="molecule type" value="Genomic_DNA"/>
</dbReference>
<evidence type="ECO:0000313" key="9">
    <source>
        <dbReference type="EMBL" id="KAK7734888.1"/>
    </source>
</evidence>
<evidence type="ECO:0000256" key="1">
    <source>
        <dbReference type="ARBA" id="ARBA00004141"/>
    </source>
</evidence>
<feature type="transmembrane region" description="Helical" evidence="7">
    <location>
        <begin position="214"/>
        <end position="234"/>
    </location>
</feature>
<feature type="domain" description="Major facilitator superfamily (MFS) profile" evidence="8">
    <location>
        <begin position="38"/>
        <end position="506"/>
    </location>
</feature>
<sequence>MSSLSRRILGQVKSTLQIGNDYSVVPAGLSWRSNTFFIVSTVAVGLFTDLFLYGLVVPILPYMLQDRVGLPDDQVQSNVDGLLAAYAGASVLFSPVAGYIADKTSTRQAPFLLGLVALMLATLLLFLGTNMPVLVVARLLQGISGGFVWTIGLALCLETVGPENLGKTIGSVGFPLKMRQEQASNQTQIFSFISVGNLLAPLLGGVLYEKTGYAGVFGIGLAILAIDFIMRVLVIEKKVAKRYGAADPQSVEDLEAVQDHNTDGHDSGQAHSEQGEEEPLLSKKERSYFKLSKDQPAIARKITILPCMTDPRLLIALLVAFVQALLLGSFDATVPTTAKELFGFNSLKGGLLFLPLGAFDLVIGPLAGWFVDRYGTKPCAVIGYGFLVPVLVLLRLPHPGGKDQILLYGGLLALCGIGLAIIGAPSIVEAGSVVQKYYEANPDFFGEQGPYAQLYGFGPLGPRIRKTHVNSFQDHAGKPALTVFESSSPLPFLYSFSIYFTHPDASPSNCHAPELYQTVTQGPLYGSNVVEFRLDLYFIPSGSQEDCMKHYRAEKNARGSFWTQVDAVGRGERPSDNNTKMPGLVPSYVHDKARYRYHSLIYICDEVDWRGGDQTMKCVEFDPLSREDYEKFSKDPEDPREPDVLPDTDVRVEALSESSPGNGRQAPAPRFSVGSMGYFMWDRVPQQKFGQDAWQEARNRGWTAW</sequence>
<keyword evidence="4 7" id="KW-1133">Transmembrane helix</keyword>
<evidence type="ECO:0000313" key="10">
    <source>
        <dbReference type="Proteomes" id="UP001430848"/>
    </source>
</evidence>
<dbReference type="InterPro" id="IPR050930">
    <property type="entry name" value="MFS_Vesicular_Transporter"/>
</dbReference>
<evidence type="ECO:0000256" key="3">
    <source>
        <dbReference type="ARBA" id="ARBA00022692"/>
    </source>
</evidence>
<gene>
    <name evidence="9" type="ORF">SLS63_004309</name>
</gene>
<dbReference type="InterPro" id="IPR020846">
    <property type="entry name" value="MFS_dom"/>
</dbReference>
<dbReference type="PROSITE" id="PS50850">
    <property type="entry name" value="MFS"/>
    <property type="match status" value="1"/>
</dbReference>
<dbReference type="CDD" id="cd17325">
    <property type="entry name" value="MFS_MdtG_SLC18_like"/>
    <property type="match status" value="1"/>
</dbReference>
<keyword evidence="2" id="KW-0813">Transport</keyword>